<dbReference type="PROSITE" id="PS51257">
    <property type="entry name" value="PROKAR_LIPOPROTEIN"/>
    <property type="match status" value="1"/>
</dbReference>
<evidence type="ECO:0000256" key="4">
    <source>
        <dbReference type="SAM" id="SignalP"/>
    </source>
</evidence>
<dbReference type="PROSITE" id="PS50012">
    <property type="entry name" value="RCC1_3"/>
    <property type="match status" value="3"/>
</dbReference>
<dbReference type="InterPro" id="IPR009091">
    <property type="entry name" value="RCC1/BLIP-II"/>
</dbReference>
<proteinExistence type="predicted"/>
<dbReference type="Gene3D" id="2.130.10.30">
    <property type="entry name" value="Regulator of chromosome condensation 1/beta-lactamase-inhibitor protein II"/>
    <property type="match status" value="1"/>
</dbReference>
<keyword evidence="6" id="KW-1185">Reference proteome</keyword>
<dbReference type="InterPro" id="IPR013378">
    <property type="entry name" value="InlB-like_B-rpt"/>
</dbReference>
<dbReference type="Pfam" id="PF00415">
    <property type="entry name" value="RCC1"/>
    <property type="match status" value="2"/>
</dbReference>
<comment type="subcellular location">
    <subcellularLocation>
        <location evidence="1">Cell envelope</location>
    </subcellularLocation>
</comment>
<feature type="region of interest" description="Disordered" evidence="3">
    <location>
        <begin position="50"/>
        <end position="96"/>
    </location>
</feature>
<keyword evidence="4" id="KW-0732">Signal</keyword>
<gene>
    <name evidence="5" type="ORF">HF295_03075</name>
</gene>
<protein>
    <recommendedName>
        <fullName evidence="7">InlB B-repeat-containing protein</fullName>
    </recommendedName>
</protein>
<evidence type="ECO:0000313" key="6">
    <source>
        <dbReference type="Proteomes" id="UP000512167"/>
    </source>
</evidence>
<evidence type="ECO:0000256" key="2">
    <source>
        <dbReference type="ARBA" id="ARBA00022737"/>
    </source>
</evidence>
<dbReference type="Gene3D" id="2.60.40.4270">
    <property type="entry name" value="Listeria-Bacteroides repeat domain"/>
    <property type="match status" value="10"/>
</dbReference>
<organism evidence="5 6">
    <name type="scientific">Hujiaoplasma nucleasis</name>
    <dbReference type="NCBI Taxonomy" id="2725268"/>
    <lineage>
        <taxon>Bacteria</taxon>
        <taxon>Bacillati</taxon>
        <taxon>Mycoplasmatota</taxon>
        <taxon>Mollicutes</taxon>
        <taxon>Candidatus Izemoplasmatales</taxon>
        <taxon>Hujiaoplasmataceae</taxon>
        <taxon>Hujiaoplasma</taxon>
    </lineage>
</organism>
<dbReference type="RefSeq" id="WP_312032385.1">
    <property type="nucleotide sequence ID" value="NZ_CP051151.1"/>
</dbReference>
<dbReference type="PANTHER" id="PTHR22872">
    <property type="entry name" value="BTK-BINDING PROTEIN-RELATED"/>
    <property type="match status" value="1"/>
</dbReference>
<feature type="compositionally biased region" description="Low complexity" evidence="3">
    <location>
        <begin position="84"/>
        <end position="96"/>
    </location>
</feature>
<evidence type="ECO:0008006" key="7">
    <source>
        <dbReference type="Google" id="ProtNLM"/>
    </source>
</evidence>
<name>A0A7L6N0W7_9MOLU</name>
<sequence>MKKTLFIFLSLMIFLTLTACDQGLTVPSDMTFPTGITSDEETSDLITEIPTTELPSEEETTLLPTEVPTTLSPTEEPTTEEPTTEAPTTEEPTTEVPTTLLREITINLDAQGGSLENNILVFPENSQNVILPVPSKDGYTFVEWYDSLNFENEFVFSDELADEVTIYAKYTPNQYTIVFEENGGSLVPDIVDLYNEPLIEPNHPERPGYSFSGWYSDVELSNLYAFSTMPLNGIILYAKWMPNQYQISYFDEVDSFMVDFYNTAYTSFIFMDDFTIYASGNTYLDTNNYQWVNFQAINDYFPLHEDEVILSISGYLQLFAMTSENRIFAWGQNSYGSLGVGNNVNQFTPIDITSQFALAEDEVILWIDGDYYNSAAITSNGRVFIWGYNSYYQVGNASQEHQYTPYDLTPRLNLLGDEAVIDVQFGNVHTLVMTNFGRIFGFGWAYNGQLGLESSGIMNVTNPTLLNSHLTFTESEDSIIKIEAGQYTSYFLTEKGRLMVTGHDGIGKFGVDQSFPLYTPTDITDLLGLDEGDKIIDIIVHHNNTIIFTAYSKIYVLGYNANNQFALGNEISSINEITEMTSHINLDVVKYLFVKDTTFMMDSNNQLYGLGANGTGHFGAGNFNHYTSPYQIDIPGASNGLIRQELVDYESILDLYQPEKVGFTFAGWYEDELLTVAFTGSQMPMGDISLYAKWTPIQYNISFEENGGSSINDLTYFYEDSISLPANPIKEGYSFVGWYEDSDFNIEFSDNYMPAENITLYAKWQINQYTVSLIDMDGLLIDELVFDYNEVIMLPANPIKTGYTFQAWYSDQDFTQVFALTQMPAQDFNLYGKWQINQYSITFEENGGSLLSDLTLDYDASIPMPDDPVKEGYSFMGWYEDSDFNIEFGDINMPAQDLILYAKWQINQYSIFFEENGGNNIKEILLNYQATIVLPNPPTKEGYTFLAWYEDEALEQAFTQTLMPANNLVLYAKWQVNQYSITFEENGGSLVDDILADYGSIINQPEDPSKEGLVFGGWYEDMDLSIPYEFDHIEAENIILYAKWLSKKVTVEYDIDDYDVPLMLGFSGDSLTLPTPSLTGRTFTGWYLEPELTTEVEWTTYPDNDVVLYGGWSMISYTITYDSVGGSSLLADTYYYQDVITEPTEPTKEGYSFAGWYVDAAYNISFSWSYMPAEDIILYARWIDETDQSSIFYQTHQPAGTVIQVTGVIYGKMKTGVTGLLIFDDTGYLAIDVDHSPYNVGDQINVLGLLNFYNGIPVIDYVLNIGLIGTDQPLPTITPIPMSELQYLSIDNMYETFSIEGILLTIDSNYYVFDPISLTSIMINYDTIDTLTELDFLNNIGNQISLDFVFDVFGDEPIASMLSYSVLALSIEEKALLIKSSIESNFNLVFFSGDTLMIQDLPYFGQYISYEPALGYEDYFDSVNQQFKNTDSQVEIPFEVALTINDQAYTFTLMVTLMPMDIALISEVIDDMTGSVFLIDAIVISKSEMDMLLKDDSGYLYAYNIPYLEVGDYARLAVRNDRDYQMTYLDFFDGDLVVKKIISKGNDLMLSPSVYTDADLLALNLDNLHIYGQYIEIRGQLLDQLSEIDYGVYIVTENNQIPLMMMSHGAFEKVFDYIGLEVIIRGFIYRDFDGSLMFYYEGIRNDLRIPEYTDQERVDILVDMFHHYYDGKTFQVFETIDIPAYHPVIGAEISWSFDDPNFAYYDFDINYFTYSMSDQIFAITITVTAGDINETIHYTSQLNAITVDEFSDLESYSEAFVEGLVVFYSPEYIYIMNDLGQMIKVEGSNLNAYKGDYVLLYGSMTMYYNGLYMQGLYNIDLVQEIISRNNPVVLPDNPMTTDELLAYDYPSELDKYIYIEITGKVEVYNNIAYLYSYDQIIVLNVPYDQVLYEISQYNNQMVTIKGYVSQSNRYYSTFSGRFWTIDFTGEPGDIVPVNLSNQEKFDYIEAFILDQYQISIYNNQAMDFGEATFFFDDVDLTYTPLNDTLGLFDFTPGYNQFIESVDVLTSVDIQVDLNIGEDSYTFTFTIDILPDEEVTYTDILDIVYDDLTEQTIQGQVLASVYMDEGYALLISDASGIVLVWLPMSLYQSDTAYYYGYVGNIVEISGTASIVNSQGIFTGQTIKVTGADTKPTLTISDSTIADIYSMDVTNSTYVGQVLRVSGILEAETTDYGDYFYLRYGDQIIRIYNEGPSWSQLRNYVGLNVVMIVMTYGLDDVGLPTVLFNMDQYTSEEEIILGDYTEAEIAQMIEDSMIYSLNQYNPLRNAFDYVSYPSPTYYLLNKYPVTITFEPITGLDYINIYDDHFTTLHAPENIEIVVRVHLIVGSYQDTFDLVYYLNGFTLGSLEDLFDPTPSTQEIALQATILHSDFNKHYLIIEDTVYLYCGIIYNTFYKGDQVTIIGQKSVIDGIADYTYNIQVVSDGMTNSITLESLPMTLEEIYLNDFTLNPINQNILTIYGQVSYDKYLGYYILRDGDYLVYLNMLQEGWEYIDYLQEVYNEYIYVDVVMPLEVLRGEFYLMDVLGYNSVRIKEYTSQEEITLIKEYIQSLGTIEVFAGDAISQYIPLEYTFHPYLTLDFALTNENDTGLIDFNNLVINDISTNTILLLDLTLTSYDPINDLYLSETFTITIDIKPRPLTSITDVLYGENNTVYKIQGVIVAMNENEGVIILHDGIDEIVVLLEPVYIYDFSNITLNLGDEVIVIGERVYMSNGLIPIIYSPSITNVIASSQTVSHTIQVMTTADLLDFSLNDFSQYSDYVSIQAYIEWNQSTETPVYTLTLDRLIPPINIDPYEITMLVENDLVLHSELQALDGQELLISAYLIGIDNDYGPIAWYMILDEYDTIPV</sequence>
<reference evidence="5 6" key="1">
    <citation type="submission" date="2020-04" db="EMBL/GenBank/DDBJ databases">
        <authorList>
            <person name="Zheng R.K."/>
            <person name="Sun C.M."/>
        </authorList>
    </citation>
    <scope>NUCLEOTIDE SEQUENCE [LARGE SCALE GENOMIC DNA]</scope>
    <source>
        <strain evidence="6">zrk29</strain>
    </source>
</reference>
<evidence type="ECO:0000313" key="5">
    <source>
        <dbReference type="EMBL" id="QLY39896.1"/>
    </source>
</evidence>
<dbReference type="GO" id="GO:0030313">
    <property type="term" value="C:cell envelope"/>
    <property type="evidence" value="ECO:0007669"/>
    <property type="project" value="UniProtKB-SubCell"/>
</dbReference>
<dbReference type="EMBL" id="CP051151">
    <property type="protein sequence ID" value="QLY39896.1"/>
    <property type="molecule type" value="Genomic_DNA"/>
</dbReference>
<evidence type="ECO:0000256" key="3">
    <source>
        <dbReference type="SAM" id="MobiDB-lite"/>
    </source>
</evidence>
<dbReference type="Pfam" id="PF09479">
    <property type="entry name" value="Flg_new"/>
    <property type="match status" value="10"/>
</dbReference>
<accession>A0A7L6N0W7</accession>
<feature type="chain" id="PRO_5029720776" description="InlB B-repeat-containing protein" evidence="4">
    <location>
        <begin position="20"/>
        <end position="2847"/>
    </location>
</feature>
<feature type="signal peptide" evidence="4">
    <location>
        <begin position="1"/>
        <end position="19"/>
    </location>
</feature>
<dbReference type="InterPro" id="IPR000408">
    <property type="entry name" value="Reg_chr_condens"/>
</dbReference>
<evidence type="ECO:0000256" key="1">
    <source>
        <dbReference type="ARBA" id="ARBA00004196"/>
    </source>
</evidence>
<dbReference type="SUPFAM" id="SSF50985">
    <property type="entry name" value="RCC1/BLIP-II"/>
    <property type="match status" value="1"/>
</dbReference>
<dbReference type="NCBIfam" id="TIGR02543">
    <property type="entry name" value="List_Bact_rpt"/>
    <property type="match status" value="7"/>
</dbReference>
<dbReference type="InterPro" id="IPR042229">
    <property type="entry name" value="Listeria/Bacterioides_rpt_sf"/>
</dbReference>
<feature type="compositionally biased region" description="Low complexity" evidence="3">
    <location>
        <begin position="61"/>
        <end position="76"/>
    </location>
</feature>
<keyword evidence="2" id="KW-0677">Repeat</keyword>
<dbReference type="KEGG" id="tbk:HF295_03075"/>
<dbReference type="InterPro" id="IPR051625">
    <property type="entry name" value="Signaling_Regulatory_Domain"/>
</dbReference>
<dbReference type="Proteomes" id="UP000512167">
    <property type="component" value="Chromosome"/>
</dbReference>